<dbReference type="EMBL" id="LAZR01006884">
    <property type="protein sequence ID" value="KKM89007.1"/>
    <property type="molecule type" value="Genomic_DNA"/>
</dbReference>
<protein>
    <submittedName>
        <fullName evidence="1">Uncharacterized protein</fullName>
    </submittedName>
</protein>
<name>A0A0F9P6E9_9ZZZZ</name>
<dbReference type="AlphaFoldDB" id="A0A0F9P6E9"/>
<gene>
    <name evidence="1" type="ORF">LCGC14_1252960</name>
</gene>
<reference evidence="1" key="1">
    <citation type="journal article" date="2015" name="Nature">
        <title>Complex archaea that bridge the gap between prokaryotes and eukaryotes.</title>
        <authorList>
            <person name="Spang A."/>
            <person name="Saw J.H."/>
            <person name="Jorgensen S.L."/>
            <person name="Zaremba-Niedzwiedzka K."/>
            <person name="Martijn J."/>
            <person name="Lind A.E."/>
            <person name="van Eijk R."/>
            <person name="Schleper C."/>
            <person name="Guy L."/>
            <person name="Ettema T.J."/>
        </authorList>
    </citation>
    <scope>NUCLEOTIDE SEQUENCE</scope>
</reference>
<comment type="caution">
    <text evidence="1">The sequence shown here is derived from an EMBL/GenBank/DDBJ whole genome shotgun (WGS) entry which is preliminary data.</text>
</comment>
<organism evidence="1">
    <name type="scientific">marine sediment metagenome</name>
    <dbReference type="NCBI Taxonomy" id="412755"/>
    <lineage>
        <taxon>unclassified sequences</taxon>
        <taxon>metagenomes</taxon>
        <taxon>ecological metagenomes</taxon>
    </lineage>
</organism>
<accession>A0A0F9P6E9</accession>
<sequence length="90" mass="10684">MVIQKDIQDYVENHIKFMVRQTESYLPFIKIAFPYSQNLAESCFSLIVGNALSVFINQYGMRMKYPSASDFEDFGKLTFKYRNQIDKFFK</sequence>
<evidence type="ECO:0000313" key="1">
    <source>
        <dbReference type="EMBL" id="KKM89007.1"/>
    </source>
</evidence>
<proteinExistence type="predicted"/>